<keyword evidence="13" id="KW-1185">Reference proteome</keyword>
<feature type="binding site" evidence="10">
    <location>
        <position position="46"/>
    </location>
    <ligand>
        <name>Mn(2+)</name>
        <dbReference type="ChEBI" id="CHEBI:29035"/>
        <label>2</label>
    </ligand>
</feature>
<comment type="function">
    <text evidence="10">Hydrolyzes the pyrophosphate bond of UDP-2,3-diacylglucosamine to yield 2,3-diacylglucosamine 1-phosphate (lipid X) and UMP by catalyzing the attack of water at the alpha-P atom. Involved in the biosynthesis of lipid A, a phosphorylated glycolipid that anchors the lipopolysaccharide to the outer membrane of the cell.</text>
</comment>
<feature type="binding site" evidence="10">
    <location>
        <position position="203"/>
    </location>
    <ligand>
        <name>Mn(2+)</name>
        <dbReference type="ChEBI" id="CHEBI:29035"/>
        <label>2</label>
    </ligand>
</feature>
<evidence type="ECO:0000256" key="2">
    <source>
        <dbReference type="ARBA" id="ARBA00022516"/>
    </source>
</evidence>
<keyword evidence="8 10" id="KW-0472">Membrane</keyword>
<keyword evidence="6 10" id="KW-0378">Hydrolase</keyword>
<dbReference type="SUPFAM" id="SSF56300">
    <property type="entry name" value="Metallo-dependent phosphatases"/>
    <property type="match status" value="1"/>
</dbReference>
<keyword evidence="7 10" id="KW-0443">Lipid metabolism</keyword>
<feature type="binding site" evidence="10">
    <location>
        <position position="169"/>
    </location>
    <ligand>
        <name>substrate</name>
    </ligand>
</feature>
<sequence>MTIDVDHAWLMSDLHLDAGRPELTGILFRFLRGAARRAQALFLLGDVFEAWIGDDDDAPLPAAVAAELRAVAEAGTTVYFLHGNRDFLLGAAYARRAGLTLLPDPTHLRLGGVPTVLCHGDALCLDDRAYQRWRAQARDPAWQAQLLARPLAERRALARQLRAESREAQRRLRERGLPWADADPAAVLALLQRQGAARLIHGHTHRPAEHEVRLPGGRRAERWVLADWGEAGEALEITPDGAGRRHRL</sequence>
<comment type="caution">
    <text evidence="10">Lacks conserved residue(s) required for the propagation of feature annotation.</text>
</comment>
<feature type="binding site" evidence="10">
    <location>
        <position position="84"/>
    </location>
    <ligand>
        <name>Mn(2+)</name>
        <dbReference type="ChEBI" id="CHEBI:29035"/>
        <label>2</label>
    </ligand>
</feature>
<dbReference type="PANTHER" id="PTHR34990:SF1">
    <property type="entry name" value="UDP-2,3-DIACYLGLUCOSAMINE HYDROLASE"/>
    <property type="match status" value="1"/>
</dbReference>
<feature type="binding site" evidence="10">
    <location>
        <position position="127"/>
    </location>
    <ligand>
        <name>substrate</name>
    </ligand>
</feature>
<proteinExistence type="inferred from homology"/>
<feature type="binding site" evidence="10">
    <location>
        <position position="46"/>
    </location>
    <ligand>
        <name>Mn(2+)</name>
        <dbReference type="ChEBI" id="CHEBI:29035"/>
        <label>1</label>
    </ligand>
</feature>
<dbReference type="NCBIfam" id="TIGR01854">
    <property type="entry name" value="lipid_A_lpxH"/>
    <property type="match status" value="1"/>
</dbReference>
<organism evidence="12 13">
    <name type="scientific">Fulvimonas yonginensis</name>
    <dbReference type="NCBI Taxonomy" id="1495200"/>
    <lineage>
        <taxon>Bacteria</taxon>
        <taxon>Pseudomonadati</taxon>
        <taxon>Pseudomonadota</taxon>
        <taxon>Gammaproteobacteria</taxon>
        <taxon>Lysobacterales</taxon>
        <taxon>Rhodanobacteraceae</taxon>
        <taxon>Fulvimonas</taxon>
    </lineage>
</organism>
<evidence type="ECO:0000313" key="13">
    <source>
        <dbReference type="Proteomes" id="UP001381174"/>
    </source>
</evidence>
<evidence type="ECO:0000256" key="5">
    <source>
        <dbReference type="ARBA" id="ARBA00022723"/>
    </source>
</evidence>
<comment type="pathway">
    <text evidence="10">Glycolipid biosynthesis; lipid IV(A) biosynthesis; lipid IV(A) from (3R)-3-hydroxytetradecanoyl-[acyl-carrier-protein] and UDP-N-acetyl-alpha-D-glucosamine: step 4/6.</text>
</comment>
<gene>
    <name evidence="10" type="primary">lpxH</name>
    <name evidence="12" type="ORF">WAT24_08730</name>
</gene>
<keyword evidence="4 10" id="KW-0441">Lipid A biosynthesis</keyword>
<keyword evidence="5 10" id="KW-0479">Metal-binding</keyword>
<feature type="binding site" evidence="10">
    <location>
        <position position="13"/>
    </location>
    <ligand>
        <name>Mn(2+)</name>
        <dbReference type="ChEBI" id="CHEBI:29035"/>
        <label>1</label>
    </ligand>
</feature>
<name>A0ABU8JCC5_9GAMM</name>
<keyword evidence="9 10" id="KW-0464">Manganese</keyword>
<comment type="caution">
    <text evidence="12">The sequence shown here is derived from an EMBL/GenBank/DDBJ whole genome shotgun (WGS) entry which is preliminary data.</text>
</comment>
<comment type="cofactor">
    <cofactor evidence="10">
        <name>Mn(2+)</name>
        <dbReference type="ChEBI" id="CHEBI:29035"/>
    </cofactor>
    <text evidence="10">Binds 2 Mn(2+) ions per subunit in a binuclear metal center.</text>
</comment>
<evidence type="ECO:0000256" key="1">
    <source>
        <dbReference type="ARBA" id="ARBA00022475"/>
    </source>
</evidence>
<evidence type="ECO:0000313" key="12">
    <source>
        <dbReference type="EMBL" id="MEI7036841.1"/>
    </source>
</evidence>
<feature type="domain" description="Calcineurin-like phosphoesterase" evidence="11">
    <location>
        <begin position="9"/>
        <end position="207"/>
    </location>
</feature>
<dbReference type="GO" id="GO:0016787">
    <property type="term" value="F:hydrolase activity"/>
    <property type="evidence" value="ECO:0007669"/>
    <property type="project" value="UniProtKB-KW"/>
</dbReference>
<accession>A0ABU8JCC5</accession>
<dbReference type="Pfam" id="PF00149">
    <property type="entry name" value="Metallophos"/>
    <property type="match status" value="1"/>
</dbReference>
<evidence type="ECO:0000256" key="3">
    <source>
        <dbReference type="ARBA" id="ARBA00022519"/>
    </source>
</evidence>
<evidence type="ECO:0000256" key="7">
    <source>
        <dbReference type="ARBA" id="ARBA00023098"/>
    </source>
</evidence>
<evidence type="ECO:0000256" key="9">
    <source>
        <dbReference type="ARBA" id="ARBA00023211"/>
    </source>
</evidence>
<dbReference type="EC" id="3.6.1.54" evidence="10"/>
<evidence type="ECO:0000256" key="8">
    <source>
        <dbReference type="ARBA" id="ARBA00023136"/>
    </source>
</evidence>
<dbReference type="CDD" id="cd07398">
    <property type="entry name" value="MPP_YbbF-LpxH"/>
    <property type="match status" value="1"/>
</dbReference>
<dbReference type="InterPro" id="IPR029052">
    <property type="entry name" value="Metallo-depent_PP-like"/>
</dbReference>
<feature type="binding site" evidence="10">
    <location>
        <position position="205"/>
    </location>
    <ligand>
        <name>Mn(2+)</name>
        <dbReference type="ChEBI" id="CHEBI:29035"/>
        <label>1</label>
    </ligand>
</feature>
<feature type="binding site" evidence="10">
    <location>
        <begin position="84"/>
        <end position="85"/>
    </location>
    <ligand>
        <name>substrate</name>
    </ligand>
</feature>
<feature type="binding site" evidence="10">
    <location>
        <position position="119"/>
    </location>
    <ligand>
        <name>Mn(2+)</name>
        <dbReference type="ChEBI" id="CHEBI:29035"/>
        <label>2</label>
    </ligand>
</feature>
<dbReference type="InterPro" id="IPR043461">
    <property type="entry name" value="LpxH-like"/>
</dbReference>
<evidence type="ECO:0000256" key="6">
    <source>
        <dbReference type="ARBA" id="ARBA00022801"/>
    </source>
</evidence>
<evidence type="ECO:0000259" key="11">
    <source>
        <dbReference type="Pfam" id="PF00149"/>
    </source>
</evidence>
<evidence type="ECO:0000256" key="4">
    <source>
        <dbReference type="ARBA" id="ARBA00022556"/>
    </source>
</evidence>
<dbReference type="EMBL" id="JBBBNY010000004">
    <property type="protein sequence ID" value="MEI7036841.1"/>
    <property type="molecule type" value="Genomic_DNA"/>
</dbReference>
<comment type="catalytic activity">
    <reaction evidence="10">
        <text>UDP-2-N,3-O-bis[(3R)-3-hydroxytetradecanoyl]-alpha-D-glucosamine + H2O = 2-N,3-O-bis[(3R)-3-hydroxytetradecanoyl]-alpha-D-glucosaminyl 1-phosphate + UMP + 2 H(+)</text>
        <dbReference type="Rhea" id="RHEA:25213"/>
        <dbReference type="ChEBI" id="CHEBI:15377"/>
        <dbReference type="ChEBI" id="CHEBI:15378"/>
        <dbReference type="ChEBI" id="CHEBI:57865"/>
        <dbReference type="ChEBI" id="CHEBI:57957"/>
        <dbReference type="ChEBI" id="CHEBI:78847"/>
        <dbReference type="EC" id="3.6.1.54"/>
    </reaction>
</comment>
<dbReference type="InterPro" id="IPR010138">
    <property type="entry name" value="UDP-diacylglucosamine_Hdrlase"/>
</dbReference>
<dbReference type="PANTHER" id="PTHR34990">
    <property type="entry name" value="UDP-2,3-DIACYLGLUCOSAMINE HYDROLASE-RELATED"/>
    <property type="match status" value="1"/>
</dbReference>
<dbReference type="Gene3D" id="3.60.21.10">
    <property type="match status" value="1"/>
</dbReference>
<dbReference type="HAMAP" id="MF_00575">
    <property type="entry name" value="LpxH"/>
    <property type="match status" value="1"/>
</dbReference>
<dbReference type="InterPro" id="IPR004843">
    <property type="entry name" value="Calcineurin-like_PHP"/>
</dbReference>
<dbReference type="NCBIfam" id="NF003743">
    <property type="entry name" value="PRK05340.1"/>
    <property type="match status" value="1"/>
</dbReference>
<comment type="subcellular location">
    <subcellularLocation>
        <location evidence="10">Cell inner membrane</location>
        <topology evidence="10">Peripheral membrane protein</topology>
        <orientation evidence="10">Cytoplasmic side</orientation>
    </subcellularLocation>
</comment>
<reference evidence="12 13" key="1">
    <citation type="journal article" date="2014" name="Int. J. Syst. Evol. Microbiol.">
        <title>Fulvimonas yonginensis sp. nov., isolated from greenhouse soil, and emended description of the genus Fulvimonas.</title>
        <authorList>
            <person name="Ahn J.H."/>
            <person name="Kim S.J."/>
            <person name="Weon H.Y."/>
            <person name="Hong S.B."/>
            <person name="Seok S.J."/>
            <person name="Kwon S.W."/>
        </authorList>
    </citation>
    <scope>NUCLEOTIDE SEQUENCE [LARGE SCALE GENOMIC DNA]</scope>
    <source>
        <strain evidence="12 13">KACC 16952</strain>
    </source>
</reference>
<feature type="binding site" evidence="10">
    <location>
        <position position="203"/>
    </location>
    <ligand>
        <name>substrate</name>
    </ligand>
</feature>
<evidence type="ECO:0000256" key="10">
    <source>
        <dbReference type="HAMAP-Rule" id="MF_00575"/>
    </source>
</evidence>
<protein>
    <recommendedName>
        <fullName evidence="10">UDP-2,3-diacylglucosamine hydrolase</fullName>
        <ecNumber evidence="10">3.6.1.54</ecNumber>
    </recommendedName>
    <alternativeName>
        <fullName evidence="10">UDP-2,3-diacylglucosamine diphosphatase</fullName>
    </alternativeName>
</protein>
<dbReference type="RefSeq" id="WP_336807462.1">
    <property type="nucleotide sequence ID" value="NZ_JBBBNY010000004.1"/>
</dbReference>
<feature type="binding site" evidence="10">
    <location>
        <position position="15"/>
    </location>
    <ligand>
        <name>Mn(2+)</name>
        <dbReference type="ChEBI" id="CHEBI:29035"/>
        <label>1</label>
    </ligand>
</feature>
<feature type="binding site" evidence="10">
    <location>
        <position position="165"/>
    </location>
    <ligand>
        <name>substrate</name>
    </ligand>
</feature>
<comment type="similarity">
    <text evidence="10">Belongs to the LpxH family.</text>
</comment>
<keyword evidence="3 10" id="KW-0997">Cell inner membrane</keyword>
<dbReference type="Proteomes" id="UP001381174">
    <property type="component" value="Unassembled WGS sequence"/>
</dbReference>
<keyword evidence="2 10" id="KW-0444">Lipid biosynthesis</keyword>
<keyword evidence="1 10" id="KW-1003">Cell membrane</keyword>